<dbReference type="RefSeq" id="WP_157097168.1">
    <property type="nucleotide sequence ID" value="NZ_JACJHY010000029.1"/>
</dbReference>
<keyword evidence="2" id="KW-1185">Reference proteome</keyword>
<dbReference type="EMBL" id="JACJHZ010000029">
    <property type="protein sequence ID" value="MBA9023079.1"/>
    <property type="molecule type" value="Genomic_DNA"/>
</dbReference>
<gene>
    <name evidence="1" type="ORF">HNQ97_005100</name>
</gene>
<reference evidence="1 2" key="1">
    <citation type="submission" date="2020-08" db="EMBL/GenBank/DDBJ databases">
        <title>Genomic Encyclopedia of Type Strains, Phase IV (KMG-IV): sequencing the most valuable type-strain genomes for metagenomic binning, comparative biology and taxonomic classification.</title>
        <authorList>
            <person name="Goeker M."/>
        </authorList>
    </citation>
    <scope>NUCLEOTIDE SEQUENCE [LARGE SCALE GENOMIC DNA]</scope>
    <source>
        <strain evidence="1 2">DSM 17455</strain>
    </source>
</reference>
<evidence type="ECO:0000313" key="1">
    <source>
        <dbReference type="EMBL" id="MBA9023079.1"/>
    </source>
</evidence>
<protein>
    <submittedName>
        <fullName evidence="1">Uncharacterized protein</fullName>
    </submittedName>
</protein>
<accession>A0ABR6CDU3</accession>
<sequence length="72" mass="7886">MAIPGSGLTMRTLSAPHNFPHHLFDPIPAEQQRLPLSIVHYHDVFTRHGAQSAAQRIGGCSRRYPQLAGSQG</sequence>
<proteinExistence type="predicted"/>
<evidence type="ECO:0000313" key="2">
    <source>
        <dbReference type="Proteomes" id="UP000587524"/>
    </source>
</evidence>
<dbReference type="Proteomes" id="UP000587524">
    <property type="component" value="Unassembled WGS sequence"/>
</dbReference>
<name>A0ABR6CDU3_9HYPH</name>
<organism evidence="1 2">
    <name type="scientific">Aminobacter ciceronei</name>
    <dbReference type="NCBI Taxonomy" id="150723"/>
    <lineage>
        <taxon>Bacteria</taxon>
        <taxon>Pseudomonadati</taxon>
        <taxon>Pseudomonadota</taxon>
        <taxon>Alphaproteobacteria</taxon>
        <taxon>Hyphomicrobiales</taxon>
        <taxon>Phyllobacteriaceae</taxon>
        <taxon>Aminobacter</taxon>
    </lineage>
</organism>
<comment type="caution">
    <text evidence="1">The sequence shown here is derived from an EMBL/GenBank/DDBJ whole genome shotgun (WGS) entry which is preliminary data.</text>
</comment>